<keyword evidence="1" id="KW-0812">Transmembrane</keyword>
<dbReference type="AlphaFoldDB" id="A0A3A8JPS0"/>
<organism evidence="2 3">
    <name type="scientific">Corallococcus carmarthensis</name>
    <dbReference type="NCBI Taxonomy" id="2316728"/>
    <lineage>
        <taxon>Bacteria</taxon>
        <taxon>Pseudomonadati</taxon>
        <taxon>Myxococcota</taxon>
        <taxon>Myxococcia</taxon>
        <taxon>Myxococcales</taxon>
        <taxon>Cystobacterineae</taxon>
        <taxon>Myxococcaceae</taxon>
        <taxon>Corallococcus</taxon>
    </lineage>
</organism>
<keyword evidence="1" id="KW-1133">Transmembrane helix</keyword>
<dbReference type="OrthoDB" id="292739at2"/>
<gene>
    <name evidence="2" type="ORF">D7X32_33380</name>
</gene>
<reference evidence="3" key="1">
    <citation type="submission" date="2018-09" db="EMBL/GenBank/DDBJ databases">
        <authorList>
            <person name="Livingstone P.G."/>
            <person name="Whitworth D.E."/>
        </authorList>
    </citation>
    <scope>NUCLEOTIDE SEQUENCE [LARGE SCALE GENOMIC DNA]</scope>
    <source>
        <strain evidence="3">CA043D</strain>
    </source>
</reference>
<feature type="transmembrane region" description="Helical" evidence="1">
    <location>
        <begin position="93"/>
        <end position="113"/>
    </location>
</feature>
<evidence type="ECO:0000313" key="2">
    <source>
        <dbReference type="EMBL" id="RKG97225.1"/>
    </source>
</evidence>
<dbReference type="RefSeq" id="WP_120606617.1">
    <property type="nucleotide sequence ID" value="NZ_JABFJX010000278.1"/>
</dbReference>
<evidence type="ECO:0000313" key="3">
    <source>
        <dbReference type="Proteomes" id="UP000268313"/>
    </source>
</evidence>
<sequence length="166" mass="17678">MVIFGSRLFGKVDAIPGLGYVATKFGHINFVPLIPLEGWLVVAEEGNGWRGQAIGMSGKSVLVAWARFVFIVAGLISLVVGFVAFGDHEQTDAIVPGVIALACIGGLVASYTWKWVTHASPERALEIAREVGMSEEGLEQLRRMYSGPVAATTVAAPAQPWTPPES</sequence>
<comment type="caution">
    <text evidence="2">The sequence shown here is derived from an EMBL/GenBank/DDBJ whole genome shotgun (WGS) entry which is preliminary data.</text>
</comment>
<keyword evidence="1" id="KW-0472">Membrane</keyword>
<protein>
    <submittedName>
        <fullName evidence="2">Uncharacterized protein</fullName>
    </submittedName>
</protein>
<dbReference type="Proteomes" id="UP000268313">
    <property type="component" value="Unassembled WGS sequence"/>
</dbReference>
<feature type="transmembrane region" description="Helical" evidence="1">
    <location>
        <begin position="65"/>
        <end position="86"/>
    </location>
</feature>
<proteinExistence type="predicted"/>
<name>A0A3A8JPS0_9BACT</name>
<dbReference type="EMBL" id="RAWE01000184">
    <property type="protein sequence ID" value="RKG97225.1"/>
    <property type="molecule type" value="Genomic_DNA"/>
</dbReference>
<evidence type="ECO:0000256" key="1">
    <source>
        <dbReference type="SAM" id="Phobius"/>
    </source>
</evidence>
<keyword evidence="3" id="KW-1185">Reference proteome</keyword>
<accession>A0A3A8JPS0</accession>